<feature type="binding site" evidence="7">
    <location>
        <position position="154"/>
    </location>
    <ligand>
        <name>ATP</name>
        <dbReference type="ChEBI" id="CHEBI:30616"/>
    </ligand>
</feature>
<evidence type="ECO:0000256" key="1">
    <source>
        <dbReference type="ARBA" id="ARBA00001946"/>
    </source>
</evidence>
<dbReference type="GO" id="GO:0006183">
    <property type="term" value="P:GTP biosynthetic process"/>
    <property type="evidence" value="ECO:0007669"/>
    <property type="project" value="InterPro"/>
</dbReference>
<evidence type="ECO:0000256" key="6">
    <source>
        <dbReference type="ARBA" id="ARBA00022840"/>
    </source>
</evidence>
<dbReference type="PANTHER" id="PTHR11349">
    <property type="entry name" value="NUCLEOSIDE DIPHOSPHATE KINASE"/>
    <property type="match status" value="1"/>
</dbReference>
<dbReference type="PROSITE" id="PS51374">
    <property type="entry name" value="NDPK_LIKE"/>
    <property type="match status" value="2"/>
</dbReference>
<dbReference type="EC" id="2.7.4.6" evidence="9"/>
<reference evidence="11" key="1">
    <citation type="submission" date="2022-01" db="EMBL/GenBank/DDBJ databases">
        <authorList>
            <person name="King R."/>
        </authorList>
    </citation>
    <scope>NUCLEOTIDE SEQUENCE</scope>
</reference>
<evidence type="ECO:0000256" key="8">
    <source>
        <dbReference type="RuleBase" id="RU004011"/>
    </source>
</evidence>
<dbReference type="PRINTS" id="PR01243">
    <property type="entry name" value="NUCDPKINASE"/>
</dbReference>
<feature type="domain" description="Nucleoside diphosphate kinase-like" evidence="10">
    <location>
        <begin position="188"/>
        <end position="325"/>
    </location>
</feature>
<dbReference type="GO" id="GO:0006228">
    <property type="term" value="P:UTP biosynthetic process"/>
    <property type="evidence" value="ECO:0007669"/>
    <property type="project" value="InterPro"/>
</dbReference>
<keyword evidence="5 9" id="KW-0418">Kinase</keyword>
<dbReference type="GO" id="GO:0006241">
    <property type="term" value="P:CTP biosynthetic process"/>
    <property type="evidence" value="ECO:0007669"/>
    <property type="project" value="InterPro"/>
</dbReference>
<evidence type="ECO:0000259" key="10">
    <source>
        <dbReference type="SMART" id="SM00562"/>
    </source>
</evidence>
<dbReference type="AlphaFoldDB" id="A0A9N9WP49"/>
<sequence>MKFQFFDCFSNPRKLLQNQLFILFIFLCFSLNHSNYNNNMANSERTFIMLKPDAVQRGIVGDIIKRFEAKGFKLVAMKFMWASKELLEKHYSDLSSRPFFPGLVTYMSSGPVVPMVWEGLNAVKTGRVMLGATNPADSAPGTIRGDLCVQVGRNIIHGSDSVESANKEIALWFNDNELVSWKPAAVNWERTYIMVKPDGLQRGLVHEIIKRFEKKGLKLVGMKLIKAQSQTVAEHYEHLKNQPFYSGLIEYMTSGPVIPMVWEGYNAVEFGRNIIGETNPSESPIGTIRGDFCLFQGLTVVHGAHSVQEANREIGLWFKPHELVSWEPALQEWIFYDID</sequence>
<comment type="catalytic activity">
    <reaction evidence="9">
        <text>a 2'-deoxyribonucleoside 5'-diphosphate + ATP = a 2'-deoxyribonucleoside 5'-triphosphate + ADP</text>
        <dbReference type="Rhea" id="RHEA:44640"/>
        <dbReference type="ChEBI" id="CHEBI:30616"/>
        <dbReference type="ChEBI" id="CHEBI:61560"/>
        <dbReference type="ChEBI" id="CHEBI:73316"/>
        <dbReference type="ChEBI" id="CHEBI:456216"/>
        <dbReference type="EC" id="2.7.4.6"/>
    </reaction>
</comment>
<accession>A0A9N9WP49</accession>
<feature type="binding site" evidence="7">
    <location>
        <position position="127"/>
    </location>
    <ligand>
        <name>ATP</name>
        <dbReference type="ChEBI" id="CHEBI:30616"/>
    </ligand>
</feature>
<dbReference type="SUPFAM" id="SSF54919">
    <property type="entry name" value="Nucleoside diphosphate kinase, NDK"/>
    <property type="match status" value="2"/>
</dbReference>
<dbReference type="HAMAP" id="MF_00451">
    <property type="entry name" value="NDP_kinase"/>
    <property type="match status" value="2"/>
</dbReference>
<keyword evidence="3 9" id="KW-0808">Transferase</keyword>
<feature type="binding site" evidence="7">
    <location>
        <position position="133"/>
    </location>
    <ligand>
        <name>ATP</name>
        <dbReference type="ChEBI" id="CHEBI:30616"/>
    </ligand>
</feature>
<proteinExistence type="inferred from homology"/>
<keyword evidence="4 9" id="KW-0547">Nucleotide-binding</keyword>
<dbReference type="GO" id="GO:0005524">
    <property type="term" value="F:ATP binding"/>
    <property type="evidence" value="ECO:0007669"/>
    <property type="project" value="UniProtKB-KW"/>
</dbReference>
<gene>
    <name evidence="11" type="ORF">CHIRRI_LOCUS2495</name>
</gene>
<feature type="domain" description="Nucleoside diphosphate kinase-like" evidence="10">
    <location>
        <begin position="43"/>
        <end position="180"/>
    </location>
</feature>
<name>A0A9N9WP49_9DIPT</name>
<dbReference type="FunFam" id="3.30.70.141:FF:000002">
    <property type="entry name" value="Nucleoside diphosphate kinase"/>
    <property type="match status" value="1"/>
</dbReference>
<protein>
    <recommendedName>
        <fullName evidence="9">Nucleoside diphosphate kinase</fullName>
        <ecNumber evidence="9">2.7.4.6</ecNumber>
    </recommendedName>
</protein>
<reference evidence="11" key="2">
    <citation type="submission" date="2022-10" db="EMBL/GenBank/DDBJ databases">
        <authorList>
            <consortium name="ENA_rothamsted_submissions"/>
            <consortium name="culmorum"/>
            <person name="King R."/>
        </authorList>
    </citation>
    <scope>NUCLEOTIDE SEQUENCE</scope>
</reference>
<feature type="binding site" evidence="7">
    <location>
        <position position="99"/>
    </location>
    <ligand>
        <name>ATP</name>
        <dbReference type="ChEBI" id="CHEBI:30616"/>
    </ligand>
</feature>
<dbReference type="Proteomes" id="UP001153620">
    <property type="component" value="Chromosome 1"/>
</dbReference>
<dbReference type="PROSITE" id="PS00469">
    <property type="entry name" value="NDPK"/>
    <property type="match status" value="1"/>
</dbReference>
<dbReference type="InterPro" id="IPR001564">
    <property type="entry name" value="Nucleoside_diP_kinase"/>
</dbReference>
<dbReference type="InterPro" id="IPR036850">
    <property type="entry name" value="NDK-like_dom_sf"/>
</dbReference>
<dbReference type="InterPro" id="IPR034907">
    <property type="entry name" value="NDK-like_dom"/>
</dbReference>
<evidence type="ECO:0000256" key="2">
    <source>
        <dbReference type="ARBA" id="ARBA00008142"/>
    </source>
</evidence>
<dbReference type="OrthoDB" id="2162449at2759"/>
<evidence type="ECO:0000313" key="11">
    <source>
        <dbReference type="EMBL" id="CAG9799530.1"/>
    </source>
</evidence>
<dbReference type="NCBIfam" id="NF001908">
    <property type="entry name" value="PRK00668.1"/>
    <property type="match status" value="2"/>
</dbReference>
<keyword evidence="12" id="KW-1185">Reference proteome</keyword>
<keyword evidence="6 9" id="KW-0067">ATP-binding</keyword>
<dbReference type="CDD" id="cd04413">
    <property type="entry name" value="NDPk_I"/>
    <property type="match status" value="2"/>
</dbReference>
<comment type="similarity">
    <text evidence="2 7 8">Belongs to the NDK family.</text>
</comment>
<feature type="active site" description="Pros-phosphohistidine intermediate" evidence="7">
    <location>
        <position position="302"/>
    </location>
</feature>
<feature type="binding site" evidence="7">
    <location>
        <position position="144"/>
    </location>
    <ligand>
        <name>ATP</name>
        <dbReference type="ChEBI" id="CHEBI:30616"/>
    </ligand>
</feature>
<evidence type="ECO:0000256" key="4">
    <source>
        <dbReference type="ARBA" id="ARBA00022741"/>
    </source>
</evidence>
<evidence type="ECO:0000256" key="3">
    <source>
        <dbReference type="ARBA" id="ARBA00022679"/>
    </source>
</evidence>
<comment type="cofactor">
    <cofactor evidence="1">
        <name>Mg(2+)</name>
        <dbReference type="ChEBI" id="CHEBI:18420"/>
    </cofactor>
</comment>
<feature type="binding site" evidence="7">
    <location>
        <position position="51"/>
    </location>
    <ligand>
        <name>ATP</name>
        <dbReference type="ChEBI" id="CHEBI:30616"/>
    </ligand>
</feature>
<dbReference type="Gene3D" id="3.30.70.141">
    <property type="entry name" value="Nucleoside diphosphate kinase-like domain"/>
    <property type="match status" value="2"/>
</dbReference>
<dbReference type="SMART" id="SM00562">
    <property type="entry name" value="NDK"/>
    <property type="match status" value="2"/>
</dbReference>
<feature type="active site" description="Pros-phosphohistidine intermediate" evidence="7">
    <location>
        <position position="157"/>
    </location>
</feature>
<organism evidence="11 12">
    <name type="scientific">Chironomus riparius</name>
    <dbReference type="NCBI Taxonomy" id="315576"/>
    <lineage>
        <taxon>Eukaryota</taxon>
        <taxon>Metazoa</taxon>
        <taxon>Ecdysozoa</taxon>
        <taxon>Arthropoda</taxon>
        <taxon>Hexapoda</taxon>
        <taxon>Insecta</taxon>
        <taxon>Pterygota</taxon>
        <taxon>Neoptera</taxon>
        <taxon>Endopterygota</taxon>
        <taxon>Diptera</taxon>
        <taxon>Nematocera</taxon>
        <taxon>Chironomoidea</taxon>
        <taxon>Chironomidae</taxon>
        <taxon>Chironominae</taxon>
        <taxon>Chironomus</taxon>
    </lineage>
</organism>
<evidence type="ECO:0000256" key="9">
    <source>
        <dbReference type="RuleBase" id="RU004013"/>
    </source>
</evidence>
<evidence type="ECO:0000313" key="12">
    <source>
        <dbReference type="Proteomes" id="UP001153620"/>
    </source>
</evidence>
<dbReference type="FunFam" id="3.30.70.141:FF:000039">
    <property type="entry name" value="Nucleoside diphosphate kinase B"/>
    <property type="match status" value="1"/>
</dbReference>
<evidence type="ECO:0000256" key="5">
    <source>
        <dbReference type="ARBA" id="ARBA00022777"/>
    </source>
</evidence>
<dbReference type="GO" id="GO:0004550">
    <property type="term" value="F:nucleoside diphosphate kinase activity"/>
    <property type="evidence" value="ECO:0007669"/>
    <property type="project" value="UniProtKB-EC"/>
</dbReference>
<dbReference type="InterPro" id="IPR023005">
    <property type="entry name" value="Nucleoside_diP_kinase_AS"/>
</dbReference>
<dbReference type="Pfam" id="PF00334">
    <property type="entry name" value="NDK"/>
    <property type="match status" value="2"/>
</dbReference>
<evidence type="ECO:0000256" key="7">
    <source>
        <dbReference type="PROSITE-ProRule" id="PRU00706"/>
    </source>
</evidence>
<dbReference type="EMBL" id="OU895877">
    <property type="protein sequence ID" value="CAG9799530.1"/>
    <property type="molecule type" value="Genomic_DNA"/>
</dbReference>
<comment type="caution">
    <text evidence="7">Lacks conserved residue(s) required for the propagation of feature annotation.</text>
</comment>